<feature type="domain" description="Glycoside hydrolase family 2 immunoglobulin-like beta-sandwich" evidence="9">
    <location>
        <begin position="215"/>
        <end position="335"/>
    </location>
</feature>
<dbReference type="Proteomes" id="UP000440578">
    <property type="component" value="Unassembled WGS sequence"/>
</dbReference>
<evidence type="ECO:0000256" key="4">
    <source>
        <dbReference type="ARBA" id="ARBA00016205"/>
    </source>
</evidence>
<keyword evidence="6 7" id="KW-0326">Glycosidase</keyword>
<evidence type="ECO:0000256" key="7">
    <source>
        <dbReference type="RuleBase" id="RU361154"/>
    </source>
</evidence>
<evidence type="ECO:0000313" key="12">
    <source>
        <dbReference type="EMBL" id="KAF0290661.1"/>
    </source>
</evidence>
<comment type="catalytic activity">
    <reaction evidence="7">
        <text>a beta-D-glucuronoside + H2O = D-glucuronate + an alcohol</text>
        <dbReference type="Rhea" id="RHEA:17633"/>
        <dbReference type="ChEBI" id="CHEBI:15377"/>
        <dbReference type="ChEBI" id="CHEBI:30879"/>
        <dbReference type="ChEBI" id="CHEBI:58720"/>
        <dbReference type="ChEBI" id="CHEBI:83411"/>
        <dbReference type="EC" id="3.2.1.31"/>
    </reaction>
</comment>
<dbReference type="Pfam" id="PF02837">
    <property type="entry name" value="Glyco_hydro_2_N"/>
    <property type="match status" value="1"/>
</dbReference>
<sequence length="648" mass="73269">MWPFLATLSLYLTLLSPASSLLYPRASESRDLVSLDGIWQFRVSPPGDPNAGFREAWYSARLSESGTTIPMPVPCSFNDITADDEIRNYIGWAWYDRELYVPSGWSDRRVVLRFGSVNYNAVVWVNGHSAGSHEGGHLPFELEVTSLLKMGAANWLTVAVNNTLDLETIPQGKITFKDDTTRYPEGYFEQSYNFEYFHYAGIHRSVQLFTTPLAVHIQDITITTNFSTDSSGLWTAYVSYEVDVVRSAKASARSSLVKIRDQRGRAVHFKSLPLLPKNGRIRGMVTIPNATLWWPVGMGETPGFQYTLEVVETADTATRRGGSEMDVYRQLFGVRTVTWDSDRLYVNNRPFYFRGFGKHEDANIVGRGLSLPLIMRDINLIVWSGANSFRTSHYPYAEELLDQTDAAGIVVIDESPAIGLEGFGATLLAKHKRVMEELVARDKNRPSVLVWSLGNEPQSAEEAAGPYFKAVYDHTRALDPTRAITTVVSVGADKDQASASMDLVLINRYFGWYSDSGRAEVIERQMLTEAAAWRRTFGKPLVVSEYGAGSVAGLRDLPAFIWTEDYQAEFLRQYHKAFDKLISTETWFAGEMVWNFADFAVPREYIRPQFCMKGMFTRERKPKLAAYVLRDRYTRLAELEAARWTPKV</sequence>
<dbReference type="OrthoDB" id="408532at2759"/>
<dbReference type="InterPro" id="IPR006103">
    <property type="entry name" value="Glyco_hydro_2_cat"/>
</dbReference>
<evidence type="ECO:0000259" key="10">
    <source>
        <dbReference type="Pfam" id="PF02836"/>
    </source>
</evidence>
<keyword evidence="5 7" id="KW-0378">Hydrolase</keyword>
<feature type="chain" id="PRO_5025560727" description="Beta-glucuronidase" evidence="8">
    <location>
        <begin position="21"/>
        <end position="648"/>
    </location>
</feature>
<dbReference type="Gene3D" id="2.60.120.260">
    <property type="entry name" value="Galactose-binding domain-like"/>
    <property type="match status" value="1"/>
</dbReference>
<dbReference type="GO" id="GO:0019391">
    <property type="term" value="P:glucuronoside catabolic process"/>
    <property type="evidence" value="ECO:0007669"/>
    <property type="project" value="TreeGrafter"/>
</dbReference>
<keyword evidence="8" id="KW-0732">Signal</keyword>
<protein>
    <recommendedName>
        <fullName evidence="4 7">Beta-glucuronidase</fullName>
        <ecNumber evidence="3 7">3.2.1.31</ecNumber>
    </recommendedName>
</protein>
<dbReference type="FunFam" id="3.20.20.80:FF:000080">
    <property type="entry name" value="Beta-glucuronidase UidA"/>
    <property type="match status" value="1"/>
</dbReference>
<dbReference type="SUPFAM" id="SSF49785">
    <property type="entry name" value="Galactose-binding domain-like"/>
    <property type="match status" value="1"/>
</dbReference>
<dbReference type="InterPro" id="IPR008979">
    <property type="entry name" value="Galactose-bd-like_sf"/>
</dbReference>
<comment type="function">
    <text evidence="1 7">Plays an important role in the degradation of dermatan and keratan sulfates.</text>
</comment>
<dbReference type="InterPro" id="IPR017853">
    <property type="entry name" value="GH"/>
</dbReference>
<feature type="signal peptide" evidence="8">
    <location>
        <begin position="1"/>
        <end position="20"/>
    </location>
</feature>
<keyword evidence="13" id="KW-1185">Reference proteome</keyword>
<dbReference type="EMBL" id="VIIS01001936">
    <property type="protein sequence ID" value="KAF0290661.1"/>
    <property type="molecule type" value="Genomic_DNA"/>
</dbReference>
<evidence type="ECO:0000256" key="6">
    <source>
        <dbReference type="ARBA" id="ARBA00023295"/>
    </source>
</evidence>
<evidence type="ECO:0000256" key="5">
    <source>
        <dbReference type="ARBA" id="ARBA00022801"/>
    </source>
</evidence>
<name>A0A6A4VMZ2_AMPAM</name>
<dbReference type="InterPro" id="IPR006101">
    <property type="entry name" value="Glyco_hydro_2"/>
</dbReference>
<dbReference type="AlphaFoldDB" id="A0A6A4VMZ2"/>
<accession>A0A6A4VMZ2</accession>
<evidence type="ECO:0000313" key="13">
    <source>
        <dbReference type="Proteomes" id="UP000440578"/>
    </source>
</evidence>
<dbReference type="NCBIfam" id="NF007538">
    <property type="entry name" value="PRK10150.1"/>
    <property type="match status" value="1"/>
</dbReference>
<gene>
    <name evidence="12" type="primary">GUSB_0</name>
    <name evidence="12" type="ORF">FJT64_011139</name>
</gene>
<dbReference type="InterPro" id="IPR006102">
    <property type="entry name" value="Ig-like_GH2"/>
</dbReference>
<dbReference type="InterPro" id="IPR006104">
    <property type="entry name" value="Glyco_hydro_2_N"/>
</dbReference>
<feature type="domain" description="Glycoside hydrolase family 2 catalytic" evidence="10">
    <location>
        <begin position="342"/>
        <end position="636"/>
    </location>
</feature>
<proteinExistence type="inferred from homology"/>
<evidence type="ECO:0000259" key="11">
    <source>
        <dbReference type="Pfam" id="PF02837"/>
    </source>
</evidence>
<reference evidence="12 13" key="1">
    <citation type="submission" date="2019-07" db="EMBL/GenBank/DDBJ databases">
        <title>Draft genome assembly of a fouling barnacle, Amphibalanus amphitrite (Darwin, 1854): The first reference genome for Thecostraca.</title>
        <authorList>
            <person name="Kim W."/>
        </authorList>
    </citation>
    <scope>NUCLEOTIDE SEQUENCE [LARGE SCALE GENOMIC DNA]</scope>
    <source>
        <strain evidence="12">SNU_AA5</strain>
        <tissue evidence="12">Soma without cirri and trophi</tissue>
    </source>
</reference>
<dbReference type="GO" id="GO:0030246">
    <property type="term" value="F:carbohydrate binding"/>
    <property type="evidence" value="ECO:0007669"/>
    <property type="project" value="TreeGrafter"/>
</dbReference>
<comment type="subunit">
    <text evidence="7">Homotetramer.</text>
</comment>
<evidence type="ECO:0000256" key="1">
    <source>
        <dbReference type="ARBA" id="ARBA00003025"/>
    </source>
</evidence>
<comment type="similarity">
    <text evidence="2 7">Belongs to the glycosyl hydrolase 2 family.</text>
</comment>
<dbReference type="PANTHER" id="PTHR10066:SF67">
    <property type="entry name" value="BETA-GLUCURONIDASE"/>
    <property type="match status" value="1"/>
</dbReference>
<dbReference type="PANTHER" id="PTHR10066">
    <property type="entry name" value="BETA-GLUCURONIDASE"/>
    <property type="match status" value="1"/>
</dbReference>
<feature type="domain" description="Glycosyl hydrolases family 2 sugar binding" evidence="11">
    <location>
        <begin position="33"/>
        <end position="212"/>
    </location>
</feature>
<dbReference type="InterPro" id="IPR036156">
    <property type="entry name" value="Beta-gal/glucu_dom_sf"/>
</dbReference>
<dbReference type="InterPro" id="IPR023232">
    <property type="entry name" value="Glyco_hydro_2_AS"/>
</dbReference>
<dbReference type="GO" id="GO:0004566">
    <property type="term" value="F:beta-glucuronidase activity"/>
    <property type="evidence" value="ECO:0007669"/>
    <property type="project" value="UniProtKB-EC"/>
</dbReference>
<comment type="activity regulation">
    <text evidence="7">Inhibited by L-aspartic acid.</text>
</comment>
<keyword evidence="7" id="KW-0458">Lysosome</keyword>
<dbReference type="PROSITE" id="PS00608">
    <property type="entry name" value="GLYCOSYL_HYDROL_F2_2"/>
    <property type="match status" value="1"/>
</dbReference>
<dbReference type="Gene3D" id="3.20.20.80">
    <property type="entry name" value="Glycosidases"/>
    <property type="match status" value="1"/>
</dbReference>
<dbReference type="SUPFAM" id="SSF51445">
    <property type="entry name" value="(Trans)glycosidases"/>
    <property type="match status" value="1"/>
</dbReference>
<evidence type="ECO:0000256" key="8">
    <source>
        <dbReference type="SAM" id="SignalP"/>
    </source>
</evidence>
<dbReference type="EC" id="3.2.1.31" evidence="3 7"/>
<dbReference type="InterPro" id="IPR013783">
    <property type="entry name" value="Ig-like_fold"/>
</dbReference>
<dbReference type="PROSITE" id="PS00719">
    <property type="entry name" value="GLYCOSYL_HYDROL_F2_1"/>
    <property type="match status" value="1"/>
</dbReference>
<evidence type="ECO:0000256" key="2">
    <source>
        <dbReference type="ARBA" id="ARBA00007401"/>
    </source>
</evidence>
<comment type="caution">
    <text evidence="12">The sequence shown here is derived from an EMBL/GenBank/DDBJ whole genome shotgun (WGS) entry which is preliminary data.</text>
</comment>
<dbReference type="Pfam" id="PF02836">
    <property type="entry name" value="Glyco_hydro_2_C"/>
    <property type="match status" value="1"/>
</dbReference>
<dbReference type="PRINTS" id="PR00132">
    <property type="entry name" value="GLHYDRLASE2"/>
</dbReference>
<dbReference type="SUPFAM" id="SSF49303">
    <property type="entry name" value="beta-Galactosidase/glucuronidase domain"/>
    <property type="match status" value="1"/>
</dbReference>
<organism evidence="12 13">
    <name type="scientific">Amphibalanus amphitrite</name>
    <name type="common">Striped barnacle</name>
    <name type="synonym">Balanus amphitrite</name>
    <dbReference type="NCBI Taxonomy" id="1232801"/>
    <lineage>
        <taxon>Eukaryota</taxon>
        <taxon>Metazoa</taxon>
        <taxon>Ecdysozoa</taxon>
        <taxon>Arthropoda</taxon>
        <taxon>Crustacea</taxon>
        <taxon>Multicrustacea</taxon>
        <taxon>Cirripedia</taxon>
        <taxon>Thoracica</taxon>
        <taxon>Thoracicalcarea</taxon>
        <taxon>Balanomorpha</taxon>
        <taxon>Balanoidea</taxon>
        <taxon>Balanidae</taxon>
        <taxon>Amphibalaninae</taxon>
        <taxon>Amphibalanus</taxon>
    </lineage>
</organism>
<dbReference type="FunFam" id="2.60.120.260:FF:000027">
    <property type="entry name" value="Beta-glucuronidase"/>
    <property type="match status" value="1"/>
</dbReference>
<dbReference type="Pfam" id="PF00703">
    <property type="entry name" value="Glyco_hydro_2"/>
    <property type="match status" value="1"/>
</dbReference>
<dbReference type="Gene3D" id="2.60.40.10">
    <property type="entry name" value="Immunoglobulins"/>
    <property type="match status" value="1"/>
</dbReference>
<evidence type="ECO:0000259" key="9">
    <source>
        <dbReference type="Pfam" id="PF00703"/>
    </source>
</evidence>
<dbReference type="GO" id="GO:0005615">
    <property type="term" value="C:extracellular space"/>
    <property type="evidence" value="ECO:0007669"/>
    <property type="project" value="TreeGrafter"/>
</dbReference>
<dbReference type="GO" id="GO:0005975">
    <property type="term" value="P:carbohydrate metabolic process"/>
    <property type="evidence" value="ECO:0007669"/>
    <property type="project" value="InterPro"/>
</dbReference>
<evidence type="ECO:0000256" key="3">
    <source>
        <dbReference type="ARBA" id="ARBA00012761"/>
    </source>
</evidence>
<dbReference type="InterPro" id="IPR023230">
    <property type="entry name" value="Glyco_hydro_2_CS"/>
</dbReference>